<sequence>MNKINPLKLRNSKWTAVTPADKEKHFIVSEVEYDEEDVVISCSIEAVMSRRSTPIDWHDLKDDGRWLHGWQ</sequence>
<evidence type="ECO:0000313" key="2">
    <source>
        <dbReference type="Proteomes" id="UP000234845"/>
    </source>
</evidence>
<evidence type="ECO:0000313" key="1">
    <source>
        <dbReference type="EMBL" id="PLW81298.1"/>
    </source>
</evidence>
<keyword evidence="2" id="KW-1185">Reference proteome</keyword>
<comment type="caution">
    <text evidence="1">The sequence shown here is derived from an EMBL/GenBank/DDBJ whole genome shotgun (WGS) entry which is preliminary data.</text>
</comment>
<gene>
    <name evidence="1" type="ORF">CWI75_16625</name>
</gene>
<dbReference type="Proteomes" id="UP000234845">
    <property type="component" value="Unassembled WGS sequence"/>
</dbReference>
<protein>
    <submittedName>
        <fullName evidence="1">TIGR02450 family Trp-rich protein</fullName>
    </submittedName>
</protein>
<proteinExistence type="predicted"/>
<name>A0A2N5XYS6_9GAMM</name>
<reference evidence="2" key="1">
    <citation type="submission" date="2017-11" db="EMBL/GenBank/DDBJ databases">
        <title>The draft genome sequence of Chromatocurvus sp. F02.</title>
        <authorList>
            <person name="Du Z.-J."/>
            <person name="Chang Y.-Q."/>
        </authorList>
    </citation>
    <scope>NUCLEOTIDE SEQUENCE [LARGE SCALE GENOMIC DNA]</scope>
    <source>
        <strain evidence="2">F02</strain>
    </source>
</reference>
<accession>A0A2N5XYS6</accession>
<dbReference type="NCBIfam" id="TIGR02450">
    <property type="entry name" value="TIGR02450 family Trp-rich protein"/>
    <property type="match status" value="1"/>
</dbReference>
<dbReference type="EMBL" id="PKLZ01000015">
    <property type="protein sequence ID" value="PLW81298.1"/>
    <property type="molecule type" value="Genomic_DNA"/>
</dbReference>
<dbReference type="OrthoDB" id="5592973at2"/>
<dbReference type="Pfam" id="PF09493">
    <property type="entry name" value="DUF2389"/>
    <property type="match status" value="1"/>
</dbReference>
<dbReference type="InterPro" id="IPR012663">
    <property type="entry name" value="CHP02450_Tryp"/>
</dbReference>
<dbReference type="AlphaFoldDB" id="A0A2N5XYS6"/>
<organism evidence="1 2">
    <name type="scientific">Kineobactrum sediminis</name>
    <dbReference type="NCBI Taxonomy" id="1905677"/>
    <lineage>
        <taxon>Bacteria</taxon>
        <taxon>Pseudomonadati</taxon>
        <taxon>Pseudomonadota</taxon>
        <taxon>Gammaproteobacteria</taxon>
        <taxon>Cellvibrionales</taxon>
        <taxon>Halieaceae</taxon>
        <taxon>Kineobactrum</taxon>
    </lineage>
</organism>